<evidence type="ECO:0000313" key="3">
    <source>
        <dbReference type="EMBL" id="GAP89562.1"/>
    </source>
</evidence>
<name>A0A1W2TMJ5_ROSNE</name>
<evidence type="ECO:0000313" key="4">
    <source>
        <dbReference type="Proteomes" id="UP000054516"/>
    </source>
</evidence>
<dbReference type="Proteomes" id="UP000054516">
    <property type="component" value="Unassembled WGS sequence"/>
</dbReference>
<dbReference type="SUPFAM" id="SSF48452">
    <property type="entry name" value="TPR-like"/>
    <property type="match status" value="1"/>
</dbReference>
<dbReference type="GO" id="GO:0006515">
    <property type="term" value="P:protein quality control for misfolded or incompletely synthesized proteins"/>
    <property type="evidence" value="ECO:0007669"/>
    <property type="project" value="TreeGrafter"/>
</dbReference>
<keyword evidence="4" id="KW-1185">Reference proteome</keyword>
<evidence type="ECO:0000256" key="2">
    <source>
        <dbReference type="SAM" id="Phobius"/>
    </source>
</evidence>
<dbReference type="InterPro" id="IPR011990">
    <property type="entry name" value="TPR-like_helical_dom_sf"/>
</dbReference>
<dbReference type="PANTHER" id="PTHR28142:SF1">
    <property type="entry name" value="MITOCHONDRIAL INNER MEMBRANE I-AAA PROTEASE SUPERCOMPLEX SUBUNIT MGR3-RELATED"/>
    <property type="match status" value="1"/>
</dbReference>
<reference evidence="3" key="1">
    <citation type="submission" date="2016-03" db="EMBL/GenBank/DDBJ databases">
        <title>Draft genome sequence of Rosellinia necatrix.</title>
        <authorList>
            <person name="Kanematsu S."/>
        </authorList>
    </citation>
    <scope>NUCLEOTIDE SEQUENCE [LARGE SCALE GENOMIC DNA]</scope>
    <source>
        <strain evidence="3">W97</strain>
    </source>
</reference>
<keyword evidence="2" id="KW-1133">Transmembrane helix</keyword>
<keyword evidence="2" id="KW-0472">Membrane</keyword>
<feature type="region of interest" description="Disordered" evidence="1">
    <location>
        <begin position="57"/>
        <end position="76"/>
    </location>
</feature>
<dbReference type="STRING" id="77044.A0A1W2TMJ5"/>
<dbReference type="GO" id="GO:0031942">
    <property type="term" value="C:i-AAA complex"/>
    <property type="evidence" value="ECO:0007669"/>
    <property type="project" value="TreeGrafter"/>
</dbReference>
<dbReference type="CDD" id="cd24145">
    <property type="entry name" value="Mgr3-like"/>
    <property type="match status" value="1"/>
</dbReference>
<gene>
    <name evidence="3" type="ORF">SAMD00023353_3800820</name>
</gene>
<proteinExistence type="predicted"/>
<feature type="transmembrane region" description="Helical" evidence="2">
    <location>
        <begin position="114"/>
        <end position="136"/>
    </location>
</feature>
<dbReference type="EMBL" id="DF977483">
    <property type="protein sequence ID" value="GAP89562.1"/>
    <property type="molecule type" value="Genomic_DNA"/>
</dbReference>
<dbReference type="InterPro" id="IPR040201">
    <property type="entry name" value="Mrg3-like"/>
</dbReference>
<dbReference type="AlphaFoldDB" id="A0A1W2TMJ5"/>
<feature type="region of interest" description="Disordered" evidence="1">
    <location>
        <begin position="390"/>
        <end position="414"/>
    </location>
</feature>
<dbReference type="Gene3D" id="1.25.40.10">
    <property type="entry name" value="Tetratricopeptide repeat domain"/>
    <property type="match status" value="1"/>
</dbReference>
<accession>A0A1W2TMJ5</accession>
<evidence type="ECO:0000256" key="1">
    <source>
        <dbReference type="SAM" id="MobiDB-lite"/>
    </source>
</evidence>
<dbReference type="GO" id="GO:0051787">
    <property type="term" value="F:misfolded protein binding"/>
    <property type="evidence" value="ECO:0007669"/>
    <property type="project" value="TreeGrafter"/>
</dbReference>
<protein>
    <submittedName>
        <fullName evidence="3">Putative TPR domain-containing protein</fullName>
    </submittedName>
</protein>
<dbReference type="PANTHER" id="PTHR28142">
    <property type="entry name" value="MITOCHONDRIAL INNER MEMBRANE I-AAA PROTEASE SUPERCOMPLEX SUBUNIT MGR3-RELATED"/>
    <property type="match status" value="1"/>
</dbReference>
<organism evidence="3">
    <name type="scientific">Rosellinia necatrix</name>
    <name type="common">White root-rot fungus</name>
    <dbReference type="NCBI Taxonomy" id="77044"/>
    <lineage>
        <taxon>Eukaryota</taxon>
        <taxon>Fungi</taxon>
        <taxon>Dikarya</taxon>
        <taxon>Ascomycota</taxon>
        <taxon>Pezizomycotina</taxon>
        <taxon>Sordariomycetes</taxon>
        <taxon>Xylariomycetidae</taxon>
        <taxon>Xylariales</taxon>
        <taxon>Xylariaceae</taxon>
        <taxon>Rosellinia</taxon>
    </lineage>
</organism>
<keyword evidence="2" id="KW-0812">Transmembrane</keyword>
<dbReference type="OMA" id="QVAMMLE"/>
<dbReference type="OrthoDB" id="10050400at2759"/>
<sequence>MSVRRATVRWAVKNVPQVRCLHQAPVAGSQLCSSIRSATRKRQEQDVLVILRFLQRRHQSSSPQKGAAGQKPPPPSSKELLRALVRQGLDFRPLMNAFTGPGLRKLFHQSPEELVLAIIILILAAASIVWVIYIYFSYYQSEQFTRFPPEIAKSLRRALYYTNIGPDANLAHKYYKRALDQCKEAGLDPFSDEYIGLRIQAAHWLEGIGNYQNAIEVLDFLLQDCKGWVALVDKSIQDGFIEDSGRITPEGRIKLHVSEEWAEAQTEGIWTKRNRVLSKAVKISVKIGQLYADEHVLQGDAAGEYLIWGVETLLKELHRRQVEGLKEAEGDWFKPEEIGAALEALGNHYESRSQHYLAAPLYLHAVTVSPPDSCHTAVLMNNLAVSLAQQPVQPPGSAQAPGDEKSNQPTGQTPTRATLLASARSWALKALATAQEVTGEGRTGECDEACAVAMCNLADVAAMCGDMDEAKRRFTEGLELSQKLAFAPGIAQAKDGLKRVSAPPPPEA</sequence>